<dbReference type="AlphaFoldDB" id="A0A6A4K0W4"/>
<organism evidence="3 4">
    <name type="scientific">Apolygus lucorum</name>
    <name type="common">Small green plant bug</name>
    <name type="synonym">Lygocoris lucorum</name>
    <dbReference type="NCBI Taxonomy" id="248454"/>
    <lineage>
        <taxon>Eukaryota</taxon>
        <taxon>Metazoa</taxon>
        <taxon>Ecdysozoa</taxon>
        <taxon>Arthropoda</taxon>
        <taxon>Hexapoda</taxon>
        <taxon>Insecta</taxon>
        <taxon>Pterygota</taxon>
        <taxon>Neoptera</taxon>
        <taxon>Paraneoptera</taxon>
        <taxon>Hemiptera</taxon>
        <taxon>Heteroptera</taxon>
        <taxon>Panheteroptera</taxon>
        <taxon>Cimicomorpha</taxon>
        <taxon>Miridae</taxon>
        <taxon>Mirini</taxon>
        <taxon>Apolygus</taxon>
    </lineage>
</organism>
<comment type="caution">
    <text evidence="3">The sequence shown here is derived from an EMBL/GenBank/DDBJ whole genome shotgun (WGS) entry which is preliminary data.</text>
</comment>
<keyword evidence="4" id="KW-1185">Reference proteome</keyword>
<feature type="region of interest" description="Disordered" evidence="2">
    <location>
        <begin position="69"/>
        <end position="92"/>
    </location>
</feature>
<dbReference type="PROSITE" id="PS50835">
    <property type="entry name" value="IG_LIKE"/>
    <property type="match status" value="1"/>
</dbReference>
<dbReference type="Gene3D" id="2.60.40.10">
    <property type="entry name" value="Immunoglobulins"/>
    <property type="match status" value="2"/>
</dbReference>
<feature type="compositionally biased region" description="Acidic residues" evidence="2">
    <location>
        <begin position="71"/>
        <end position="90"/>
    </location>
</feature>
<accession>A0A6A4K0W4</accession>
<dbReference type="PANTHER" id="PTHR21261">
    <property type="entry name" value="BEAT PROTEIN"/>
    <property type="match status" value="1"/>
</dbReference>
<evidence type="ECO:0000313" key="4">
    <source>
        <dbReference type="Proteomes" id="UP000466442"/>
    </source>
</evidence>
<dbReference type="Pfam" id="PF08205">
    <property type="entry name" value="C2-set_2"/>
    <property type="match status" value="1"/>
</dbReference>
<proteinExistence type="predicted"/>
<dbReference type="Proteomes" id="UP000466442">
    <property type="component" value="Linkage Group LG5"/>
</dbReference>
<dbReference type="InterPro" id="IPR007110">
    <property type="entry name" value="Ig-like_dom"/>
</dbReference>
<dbReference type="FunFam" id="2.60.40.10:FF:000437">
    <property type="entry name" value="Beat-IIIc, isoform A"/>
    <property type="match status" value="1"/>
</dbReference>
<dbReference type="PANTHER" id="PTHR21261:SF15">
    <property type="entry name" value="BEATEN PATH IIIA, ISOFORM D-RELATED"/>
    <property type="match status" value="1"/>
</dbReference>
<dbReference type="InterPro" id="IPR013783">
    <property type="entry name" value="Ig-like_fold"/>
</dbReference>
<name>A0A6A4K0W4_APOLU</name>
<evidence type="ECO:0000256" key="2">
    <source>
        <dbReference type="SAM" id="MobiDB-lite"/>
    </source>
</evidence>
<keyword evidence="1" id="KW-1015">Disulfide bond</keyword>
<evidence type="ECO:0000256" key="1">
    <source>
        <dbReference type="ARBA" id="ARBA00023157"/>
    </source>
</evidence>
<reference evidence="3" key="1">
    <citation type="journal article" date="2021" name="Mol. Ecol. Resour.">
        <title>Apolygus lucorum genome provides insights into omnivorousness and mesophyll feeding.</title>
        <authorList>
            <person name="Liu Y."/>
            <person name="Liu H."/>
            <person name="Wang H."/>
            <person name="Huang T."/>
            <person name="Liu B."/>
            <person name="Yang B."/>
            <person name="Yin L."/>
            <person name="Li B."/>
            <person name="Zhang Y."/>
            <person name="Zhang S."/>
            <person name="Jiang F."/>
            <person name="Zhang X."/>
            <person name="Ren Y."/>
            <person name="Wang B."/>
            <person name="Wang S."/>
            <person name="Lu Y."/>
            <person name="Wu K."/>
            <person name="Fan W."/>
            <person name="Wang G."/>
        </authorList>
    </citation>
    <scope>NUCLEOTIDE SEQUENCE</scope>
    <source>
        <strain evidence="3">12Hb</strain>
    </source>
</reference>
<dbReference type="EMBL" id="WIXP02000005">
    <property type="protein sequence ID" value="KAF6210543.1"/>
    <property type="molecule type" value="Genomic_DNA"/>
</dbReference>
<dbReference type="SUPFAM" id="SSF48726">
    <property type="entry name" value="Immunoglobulin"/>
    <property type="match status" value="2"/>
</dbReference>
<dbReference type="InterPro" id="IPR036179">
    <property type="entry name" value="Ig-like_dom_sf"/>
</dbReference>
<evidence type="ECO:0000313" key="3">
    <source>
        <dbReference type="EMBL" id="KAF6210543.1"/>
    </source>
</evidence>
<sequence length="477" mass="53940">MLSSKDSRGKEEFSRGFRAFPPIPISLIHSLHSAGFPLSVKTGKPVHRKLRKELRDKWICDICTNPRKEDVGDESDSSESVPDEELDADTSENLNNNVKRLLGKFKDFEKRFKTMKRSMDFFNENFEEMKTAIVKIKEDMQEVMKINENLRKENENLRSEVQDLKYITNDLQQAALSINAKDGGSTPWKHYICQRGRTTTRKPELSDGLKLIDVKIDKHVVRGRSTTLECLFDLQGETLYSVKWYKDGHEFYRYVPQELPPAQHFVVPGIHVDLENSTDVQVKLMALELVSSGKYRCEVSAEAPSFQTVSAHGDMQVVALPEQGPTISGGRPRYQVGEHVNLNCTSGPSQPPTHLQWYINGSPANSSHLRGPHTRKDAAGLAVTTLGLEFRVERRHFRKGDLKLKCLASIATVYWNSNEESVEGDRPQRPPALEVKDNPPYPSRADRVLVSTVSSGVYSRCSLVHIISLLIVVLLRS</sequence>
<dbReference type="OrthoDB" id="10015491at2759"/>
<gene>
    <name evidence="3" type="ORF">GE061_013649</name>
</gene>
<protein>
    <submittedName>
        <fullName evidence="3">Uncharacterized protein</fullName>
    </submittedName>
</protein>
<feature type="region of interest" description="Disordered" evidence="2">
    <location>
        <begin position="419"/>
        <end position="440"/>
    </location>
</feature>
<dbReference type="InterPro" id="IPR013162">
    <property type="entry name" value="CD80_C2-set"/>
</dbReference>